<keyword evidence="5 11" id="KW-0472">Membrane</keyword>
<keyword evidence="2 11" id="KW-0812">Transmembrane</keyword>
<feature type="domain" description="EGF-like" evidence="12">
    <location>
        <begin position="466"/>
        <end position="498"/>
    </location>
</feature>
<feature type="compositionally biased region" description="Low complexity" evidence="10">
    <location>
        <begin position="1508"/>
        <end position="1529"/>
    </location>
</feature>
<dbReference type="PROSITE" id="PS50214">
    <property type="entry name" value="DISINTEGRIN_2"/>
    <property type="match status" value="1"/>
</dbReference>
<dbReference type="SMART" id="SM00608">
    <property type="entry name" value="ACR"/>
    <property type="match status" value="1"/>
</dbReference>
<feature type="domain" description="Peptidase M12B" evidence="14">
    <location>
        <begin position="25"/>
        <end position="221"/>
    </location>
</feature>
<accession>A0A2J7QKF8</accession>
<evidence type="ECO:0008006" key="17">
    <source>
        <dbReference type="Google" id="ProtNLM"/>
    </source>
</evidence>
<dbReference type="InterPro" id="IPR036436">
    <property type="entry name" value="Disintegrin_dom_sf"/>
</dbReference>
<dbReference type="Pfam" id="PF00200">
    <property type="entry name" value="Disintegrin"/>
    <property type="match status" value="1"/>
</dbReference>
<feature type="compositionally biased region" description="Polar residues" evidence="10">
    <location>
        <begin position="858"/>
        <end position="874"/>
    </location>
</feature>
<keyword evidence="6 8" id="KW-1015">Disulfide bond</keyword>
<feature type="region of interest" description="Disordered" evidence="10">
    <location>
        <begin position="776"/>
        <end position="843"/>
    </location>
</feature>
<keyword evidence="4" id="KW-0378">Hydrolase</keyword>
<dbReference type="Pfam" id="PF08516">
    <property type="entry name" value="ADAM_CR"/>
    <property type="match status" value="1"/>
</dbReference>
<dbReference type="SMART" id="SM00050">
    <property type="entry name" value="DISIN"/>
    <property type="match status" value="1"/>
</dbReference>
<feature type="compositionally biased region" description="Low complexity" evidence="10">
    <location>
        <begin position="1181"/>
        <end position="1193"/>
    </location>
</feature>
<feature type="transmembrane region" description="Helical" evidence="11">
    <location>
        <begin position="523"/>
        <end position="545"/>
    </location>
</feature>
<feature type="compositionally biased region" description="Polar residues" evidence="10">
    <location>
        <begin position="1574"/>
        <end position="1602"/>
    </location>
</feature>
<evidence type="ECO:0000256" key="7">
    <source>
        <dbReference type="PROSITE-ProRule" id="PRU00068"/>
    </source>
</evidence>
<keyword evidence="9" id="KW-0862">Zinc</keyword>
<dbReference type="FunFam" id="4.10.70.10:FF:000001">
    <property type="entry name" value="Disintegrin and metalloproteinase domain-containing protein 22"/>
    <property type="match status" value="1"/>
</dbReference>
<feature type="region of interest" description="Disordered" evidence="10">
    <location>
        <begin position="1359"/>
        <end position="1474"/>
    </location>
</feature>
<comment type="subcellular location">
    <subcellularLocation>
        <location evidence="1">Membrane</location>
        <topology evidence="1">Single-pass membrane protein</topology>
    </subcellularLocation>
</comment>
<evidence type="ECO:0000259" key="13">
    <source>
        <dbReference type="PROSITE" id="PS50214"/>
    </source>
</evidence>
<feature type="disulfide bond" evidence="8">
    <location>
        <begin position="488"/>
        <end position="497"/>
    </location>
</feature>
<feature type="compositionally biased region" description="Polar residues" evidence="10">
    <location>
        <begin position="1231"/>
        <end position="1250"/>
    </location>
</feature>
<feature type="disulfide bond" evidence="8">
    <location>
        <begin position="470"/>
        <end position="480"/>
    </location>
</feature>
<dbReference type="InterPro" id="IPR006586">
    <property type="entry name" value="ADAM_Cys-rich"/>
</dbReference>
<feature type="region of interest" description="Disordered" evidence="10">
    <location>
        <begin position="1574"/>
        <end position="1648"/>
    </location>
</feature>
<feature type="binding site" evidence="9">
    <location>
        <position position="161"/>
    </location>
    <ligand>
        <name>Zn(2+)</name>
        <dbReference type="ChEBI" id="CHEBI:29105"/>
        <note>catalytic</note>
    </ligand>
</feature>
<proteinExistence type="predicted"/>
<keyword evidence="9" id="KW-0479">Metal-binding</keyword>
<feature type="region of interest" description="Disordered" evidence="10">
    <location>
        <begin position="858"/>
        <end position="903"/>
    </location>
</feature>
<dbReference type="InterPro" id="IPR000742">
    <property type="entry name" value="EGF"/>
</dbReference>
<dbReference type="Proteomes" id="UP000235965">
    <property type="component" value="Unassembled WGS sequence"/>
</dbReference>
<feature type="region of interest" description="Disordered" evidence="10">
    <location>
        <begin position="1700"/>
        <end position="1747"/>
    </location>
</feature>
<feature type="domain" description="Disintegrin" evidence="13">
    <location>
        <begin position="227"/>
        <end position="315"/>
    </location>
</feature>
<evidence type="ECO:0000256" key="1">
    <source>
        <dbReference type="ARBA" id="ARBA00004167"/>
    </source>
</evidence>
<feature type="region of interest" description="Disordered" evidence="10">
    <location>
        <begin position="1500"/>
        <end position="1540"/>
    </location>
</feature>
<dbReference type="InterPro" id="IPR001590">
    <property type="entry name" value="Peptidase_M12B"/>
</dbReference>
<feature type="compositionally biased region" description="Polar residues" evidence="10">
    <location>
        <begin position="631"/>
        <end position="648"/>
    </location>
</feature>
<evidence type="ECO:0000256" key="3">
    <source>
        <dbReference type="ARBA" id="ARBA00022989"/>
    </source>
</evidence>
<feature type="disulfide bond" evidence="9">
    <location>
        <begin position="176"/>
        <end position="200"/>
    </location>
</feature>
<dbReference type="PANTHER" id="PTHR11905:SF159">
    <property type="entry name" value="ADAM METALLOPROTEASE"/>
    <property type="match status" value="1"/>
</dbReference>
<dbReference type="PROSITE" id="PS01186">
    <property type="entry name" value="EGF_2"/>
    <property type="match status" value="1"/>
</dbReference>
<dbReference type="InterPro" id="IPR001762">
    <property type="entry name" value="Disintegrin_dom"/>
</dbReference>
<evidence type="ECO:0000256" key="11">
    <source>
        <dbReference type="SAM" id="Phobius"/>
    </source>
</evidence>
<feature type="compositionally biased region" description="Polar residues" evidence="10">
    <location>
        <begin position="976"/>
        <end position="986"/>
    </location>
</feature>
<feature type="compositionally biased region" description="Basic and acidic residues" evidence="10">
    <location>
        <begin position="876"/>
        <end position="885"/>
    </location>
</feature>
<feature type="region of interest" description="Disordered" evidence="10">
    <location>
        <begin position="1162"/>
        <end position="1210"/>
    </location>
</feature>
<name>A0A2J7QKF8_9NEOP</name>
<feature type="compositionally biased region" description="Polar residues" evidence="10">
    <location>
        <begin position="1274"/>
        <end position="1305"/>
    </location>
</feature>
<feature type="region of interest" description="Disordered" evidence="10">
    <location>
        <begin position="921"/>
        <end position="1024"/>
    </location>
</feature>
<evidence type="ECO:0000259" key="12">
    <source>
        <dbReference type="PROSITE" id="PS50026"/>
    </source>
</evidence>
<dbReference type="PROSITE" id="PS50215">
    <property type="entry name" value="ADAM_MEPRO"/>
    <property type="match status" value="1"/>
</dbReference>
<feature type="compositionally biased region" description="Polar residues" evidence="10">
    <location>
        <begin position="1706"/>
        <end position="1747"/>
    </location>
</feature>
<feature type="compositionally biased region" description="Polar residues" evidence="10">
    <location>
        <begin position="1374"/>
        <end position="1399"/>
    </location>
</feature>
<dbReference type="PROSITE" id="PS50026">
    <property type="entry name" value="EGF_3"/>
    <property type="match status" value="1"/>
</dbReference>
<evidence type="ECO:0000256" key="6">
    <source>
        <dbReference type="ARBA" id="ARBA00023157"/>
    </source>
</evidence>
<organism evidence="15 16">
    <name type="scientific">Cryptotermes secundus</name>
    <dbReference type="NCBI Taxonomy" id="105785"/>
    <lineage>
        <taxon>Eukaryota</taxon>
        <taxon>Metazoa</taxon>
        <taxon>Ecdysozoa</taxon>
        <taxon>Arthropoda</taxon>
        <taxon>Hexapoda</taxon>
        <taxon>Insecta</taxon>
        <taxon>Pterygota</taxon>
        <taxon>Neoptera</taxon>
        <taxon>Polyneoptera</taxon>
        <taxon>Dictyoptera</taxon>
        <taxon>Blattodea</taxon>
        <taxon>Blattoidea</taxon>
        <taxon>Termitoidae</taxon>
        <taxon>Kalotermitidae</taxon>
        <taxon>Cryptotermitinae</taxon>
        <taxon>Cryptotermes</taxon>
    </lineage>
</organism>
<keyword evidence="4" id="KW-0645">Protease</keyword>
<feature type="region of interest" description="Disordered" evidence="10">
    <location>
        <begin position="669"/>
        <end position="722"/>
    </location>
</feature>
<comment type="caution">
    <text evidence="15">The sequence shown here is derived from an EMBL/GenBank/DDBJ whole genome shotgun (WGS) entry which is preliminary data.</text>
</comment>
<keyword evidence="3 11" id="KW-1133">Transmembrane helix</keyword>
<feature type="region of interest" description="Disordered" evidence="10">
    <location>
        <begin position="1231"/>
        <end position="1324"/>
    </location>
</feature>
<dbReference type="Pfam" id="PF01421">
    <property type="entry name" value="Reprolysin"/>
    <property type="match status" value="1"/>
</dbReference>
<feature type="compositionally biased region" description="Polar residues" evidence="10">
    <location>
        <begin position="804"/>
        <end position="820"/>
    </location>
</feature>
<feature type="compositionally biased region" description="Polar residues" evidence="10">
    <location>
        <begin position="692"/>
        <end position="722"/>
    </location>
</feature>
<dbReference type="Gene3D" id="3.40.390.10">
    <property type="entry name" value="Collagenase (Catalytic Domain)"/>
    <property type="match status" value="1"/>
</dbReference>
<feature type="disulfide bond" evidence="9">
    <location>
        <begin position="178"/>
        <end position="183"/>
    </location>
</feature>
<dbReference type="SUPFAM" id="SSF55486">
    <property type="entry name" value="Metalloproteases ('zincins'), catalytic domain"/>
    <property type="match status" value="1"/>
</dbReference>
<protein>
    <recommendedName>
        <fullName evidence="17">Disintegrin and metalloproteinase domain-containing protein 12</fullName>
    </recommendedName>
</protein>
<feature type="compositionally biased region" description="Polar residues" evidence="10">
    <location>
        <begin position="558"/>
        <end position="568"/>
    </location>
</feature>
<dbReference type="CDD" id="cd04269">
    <property type="entry name" value="ZnMc_adamalysin_II_like"/>
    <property type="match status" value="1"/>
</dbReference>
<dbReference type="GO" id="GO:0006509">
    <property type="term" value="P:membrane protein ectodomain proteolysis"/>
    <property type="evidence" value="ECO:0007669"/>
    <property type="project" value="TreeGrafter"/>
</dbReference>
<dbReference type="EMBL" id="NEVH01013262">
    <property type="protein sequence ID" value="PNF29075.1"/>
    <property type="molecule type" value="Genomic_DNA"/>
</dbReference>
<dbReference type="GO" id="GO:0046872">
    <property type="term" value="F:metal ion binding"/>
    <property type="evidence" value="ECO:0007669"/>
    <property type="project" value="UniProtKB-KW"/>
</dbReference>
<evidence type="ECO:0000313" key="15">
    <source>
        <dbReference type="EMBL" id="PNF29075.1"/>
    </source>
</evidence>
<comment type="caution">
    <text evidence="8">Lacks conserved residue(s) required for the propagation of feature annotation.</text>
</comment>
<feature type="binding site" evidence="9">
    <location>
        <position position="171"/>
    </location>
    <ligand>
        <name>Zn(2+)</name>
        <dbReference type="ChEBI" id="CHEBI:29105"/>
        <note>catalytic</note>
    </ligand>
</feature>
<sequence>MLMMLQYKRNTDVIRGPYNANRQSRYVELVLVVDNKEYKELGESREKVNHHCKEIANIINALYVPLNIFIALVGVVVWTEYDEISLSQNGDTTLTNFLHYRRERLVKEHPNDNAQLLTRVQFEGGVVGKALKGPICTFEFSGGVSMDHSNVVGLVATTVAHEMGHNFGMEHDTNECQCPSERCIMAPSSSSMSPTQWSSCSLEYLALAFEHGMDYCLRNKPQSLFDSPVCGNGFVEAGEQCDCGMKGHCDNPCCNASTCMLYANASCATGECCDLKTCRPKTAGSICRTADHECDLPEYCTGQSEYCPDDVFKMDGESCDRGKAFCYQGSCRTHSDQCRLLWGPTGKSSDMQCYQMNTKGTRHGNCGYNRLNQSYMKCNDNNVYCGMLHCRHLNERLEFGMESVAILSHSFINSGGDIIPCRTAIVDLGLNQVDPGLAPDGAKCGEGKLCVNQKCMAVSSLRQQAGAGVCPQDCNGNGVCNSRGHCHCNVGFAPPLCDYPGTGGSEDSGPASDPNARRDIMTALYVIFLGIVPFVAIIALIMYYTRRNVKYWWKKSNSHSAPTIQPPSTKLAEKKPLPPTRHISRGNSMAFRGSGNMANGVRGLEISNPLPADASTGSDSAHVSLLPKPDGSNSLGPTINPLSSVSMDGTTSSLQNNFFGQFKGFSITPLPSNNPSPTKLPSTPSRGKPVPSNLTTSVQSVQVTPSKSSNIPSRTNSSVGSTGLNNTAVSSAISSANITAASIAPALPPANEPSATTRPFISSPILDATTCTAKELISSTPSVPSRPAPEVPSSSVATPGYTPLTGSSSKPARPLSSPNSLAVGAFPSQPLEEKKAKESGSSYPTLTRLASFMMRQNSGGIGRSQSQNQGSCQPNERFKGKEKNKAMASGSNSLPRTHHHGVKANKLQIDKETLRNLQISNPIPQQDIDIPQNVVPVRPAPSPPSNDSSKQVVMRAQSLRDKGPVTQRPSIPTFGSMRQPSGTRRPTSIPAGARPTSPPPPRPPPPPTKSGELATGIIGLPGYQNPPAVSPVDYCYDDCLNLLSDGNAPLADIDEESSPNSADNIYAVIEESPPGSNRKKIGSFSPPSEYAAPVPLKSSNASDNYSIHSKSEYTSPNSNEYKSPKPVENSISAGSLESVGLLSEIVNEIQARNMESIYSTSTLGRKKGAKGDGSDVDDESSTITATDSSIAGSVSPQLSRDKSSAVASSNSSLGTYVNANIYRPSGSVYSNLSTQTNPASSPQLPSVNTTSSSSSSSSGYLSPKPPTTTTQSSAVNSTPNTSISKGFSTFRSPLQTTNTSSTPRTVVSAAPVTRPTPVDVKKTPSVISPPTAALPENVSTYKPYSSTLQRSLGPLAASFRGSSSSALKDSKADNVSSEMSKQLVTQNAVPPVHNKNTLSKVLAGSPLPATTPKASGNDKNTPSATVKPASAPSSTSSASSQPGRSSLHRTPTPPSLSVKTCVSGASGSTKPVLSTTKAPLTATVNSNALHRAKALAAGVRGQTPANNSPDVVSSCSVGGSGSSGRSPDVIGGGKTDTKASLKSPDVIAASTTVKPLPNLPTRSTAPNEVNAVNRSASVAGSGTTKSAVGTGSRVSSVHSSFKGSPAVKQPQLAPKPSVSISRHGAPTATGSILQQDKTKSGAAGVKDVSGKVTGLGRGTAVTKSVSDVTGSANKSMPAAARAAASKLSHVASLQQKFETVAASEKGATTVSRTPSSGANKTRPTSSTVGSKGATTQLSTGRNTGFKK</sequence>
<feature type="compositionally biased region" description="Polar residues" evidence="10">
    <location>
        <begin position="1097"/>
        <end position="1121"/>
    </location>
</feature>
<dbReference type="STRING" id="105785.A0A2J7QKF8"/>
<feature type="region of interest" description="Disordered" evidence="10">
    <location>
        <begin position="558"/>
        <end position="648"/>
    </location>
</feature>
<dbReference type="FunFam" id="3.40.390.10:FF:000002">
    <property type="entry name" value="Disintegrin and metalloproteinase domain-containing protein 22"/>
    <property type="match status" value="1"/>
</dbReference>
<feature type="region of interest" description="Disordered" evidence="10">
    <location>
        <begin position="1072"/>
        <end position="1126"/>
    </location>
</feature>
<feature type="disulfide bond" evidence="7">
    <location>
        <begin position="287"/>
        <end position="307"/>
    </location>
</feature>
<feature type="disulfide bond" evidence="9">
    <location>
        <begin position="136"/>
        <end position="216"/>
    </location>
</feature>
<feature type="compositionally biased region" description="Pro residues" evidence="10">
    <location>
        <begin position="996"/>
        <end position="1008"/>
    </location>
</feature>
<evidence type="ECO:0000256" key="10">
    <source>
        <dbReference type="SAM" id="MobiDB-lite"/>
    </source>
</evidence>
<evidence type="ECO:0000313" key="16">
    <source>
        <dbReference type="Proteomes" id="UP000235965"/>
    </source>
</evidence>
<dbReference type="InterPro" id="IPR024079">
    <property type="entry name" value="MetalloPept_cat_dom_sf"/>
</dbReference>
<feature type="active site" evidence="9">
    <location>
        <position position="162"/>
    </location>
</feature>
<evidence type="ECO:0000256" key="9">
    <source>
        <dbReference type="PROSITE-ProRule" id="PRU00276"/>
    </source>
</evidence>
<feature type="compositionally biased region" description="Polar residues" evidence="10">
    <location>
        <begin position="1455"/>
        <end position="1474"/>
    </location>
</feature>
<dbReference type="SUPFAM" id="SSF57552">
    <property type="entry name" value="Blood coagulation inhibitor (disintegrin)"/>
    <property type="match status" value="1"/>
</dbReference>
<dbReference type="GO" id="GO:0016020">
    <property type="term" value="C:membrane"/>
    <property type="evidence" value="ECO:0007669"/>
    <property type="project" value="UniProtKB-SubCell"/>
</dbReference>
<feature type="compositionally biased region" description="Polar residues" evidence="10">
    <location>
        <begin position="669"/>
        <end position="685"/>
    </location>
</feature>
<dbReference type="FunCoup" id="A0A2J7QKF8">
    <property type="interactions" value="216"/>
</dbReference>
<gene>
    <name evidence="15" type="ORF">B7P43_G12631</name>
</gene>
<dbReference type="InParanoid" id="A0A2J7QKF8"/>
<dbReference type="InterPro" id="IPR034027">
    <property type="entry name" value="Reprolysin_adamalysin"/>
</dbReference>
<evidence type="ECO:0000256" key="8">
    <source>
        <dbReference type="PROSITE-ProRule" id="PRU00076"/>
    </source>
</evidence>
<dbReference type="GO" id="GO:0004222">
    <property type="term" value="F:metalloendopeptidase activity"/>
    <property type="evidence" value="ECO:0007669"/>
    <property type="project" value="InterPro"/>
</dbReference>
<keyword evidence="4" id="KW-0482">Metalloprotease</keyword>
<dbReference type="OrthoDB" id="5951731at2759"/>
<evidence type="ECO:0000256" key="4">
    <source>
        <dbReference type="ARBA" id="ARBA00023049"/>
    </source>
</evidence>
<reference evidence="15 16" key="1">
    <citation type="submission" date="2017-12" db="EMBL/GenBank/DDBJ databases">
        <title>Hemimetabolous genomes reveal molecular basis of termite eusociality.</title>
        <authorList>
            <person name="Harrison M.C."/>
            <person name="Jongepier E."/>
            <person name="Robertson H.M."/>
            <person name="Arning N."/>
            <person name="Bitard-Feildel T."/>
            <person name="Chao H."/>
            <person name="Childers C.P."/>
            <person name="Dinh H."/>
            <person name="Doddapaneni H."/>
            <person name="Dugan S."/>
            <person name="Gowin J."/>
            <person name="Greiner C."/>
            <person name="Han Y."/>
            <person name="Hu H."/>
            <person name="Hughes D.S.T."/>
            <person name="Huylmans A.-K."/>
            <person name="Kemena C."/>
            <person name="Kremer L.P.M."/>
            <person name="Lee S.L."/>
            <person name="Lopez-Ezquerra A."/>
            <person name="Mallet L."/>
            <person name="Monroy-Kuhn J.M."/>
            <person name="Moser A."/>
            <person name="Murali S.C."/>
            <person name="Muzny D.M."/>
            <person name="Otani S."/>
            <person name="Piulachs M.-D."/>
            <person name="Poelchau M."/>
            <person name="Qu J."/>
            <person name="Schaub F."/>
            <person name="Wada-Katsumata A."/>
            <person name="Worley K.C."/>
            <person name="Xie Q."/>
            <person name="Ylla G."/>
            <person name="Poulsen M."/>
            <person name="Gibbs R.A."/>
            <person name="Schal C."/>
            <person name="Richards S."/>
            <person name="Belles X."/>
            <person name="Korb J."/>
            <person name="Bornberg-Bauer E."/>
        </authorList>
    </citation>
    <scope>NUCLEOTIDE SEQUENCE [LARGE SCALE GENOMIC DNA]</scope>
    <source>
        <tissue evidence="15">Whole body</tissue>
    </source>
</reference>
<keyword evidence="16" id="KW-1185">Reference proteome</keyword>
<evidence type="ECO:0000259" key="14">
    <source>
        <dbReference type="PROSITE" id="PS50215"/>
    </source>
</evidence>
<evidence type="ECO:0000256" key="5">
    <source>
        <dbReference type="ARBA" id="ARBA00023136"/>
    </source>
</evidence>
<feature type="binding site" evidence="9">
    <location>
        <position position="165"/>
    </location>
    <ligand>
        <name>Zn(2+)</name>
        <dbReference type="ChEBI" id="CHEBI:29105"/>
        <note>catalytic</note>
    </ligand>
</feature>
<evidence type="ECO:0000256" key="2">
    <source>
        <dbReference type="ARBA" id="ARBA00022692"/>
    </source>
</evidence>
<dbReference type="PANTHER" id="PTHR11905">
    <property type="entry name" value="ADAM A DISINTEGRIN AND METALLOPROTEASE DOMAIN"/>
    <property type="match status" value="1"/>
</dbReference>
<feature type="compositionally biased region" description="Low complexity" evidence="10">
    <location>
        <begin position="1421"/>
        <end position="1445"/>
    </location>
</feature>
<dbReference type="Gene3D" id="4.10.70.10">
    <property type="entry name" value="Disintegrin domain"/>
    <property type="match status" value="1"/>
</dbReference>
<keyword evidence="8" id="KW-0245">EGF-like domain</keyword>